<dbReference type="EMBL" id="CP036264">
    <property type="protein sequence ID" value="QEF98532.1"/>
    <property type="molecule type" value="Genomic_DNA"/>
</dbReference>
<name>A0A5B9MBH0_9BACT</name>
<dbReference type="InterPro" id="IPR000335">
    <property type="entry name" value="Bleomycin-R"/>
</dbReference>
<reference evidence="2 3" key="1">
    <citation type="submission" date="2019-02" db="EMBL/GenBank/DDBJ databases">
        <title>Planctomycetal bacteria perform biofilm scaping via a novel small molecule.</title>
        <authorList>
            <person name="Jeske O."/>
            <person name="Boedeker C."/>
            <person name="Wiegand S."/>
            <person name="Breitling P."/>
            <person name="Kallscheuer N."/>
            <person name="Jogler M."/>
            <person name="Rohde M."/>
            <person name="Petersen J."/>
            <person name="Medema M.H."/>
            <person name="Surup F."/>
            <person name="Jogler C."/>
        </authorList>
    </citation>
    <scope>NUCLEOTIDE SEQUENCE [LARGE SCALE GENOMIC DNA]</scope>
    <source>
        <strain evidence="2 3">Mal15</strain>
    </source>
</reference>
<evidence type="ECO:0000256" key="1">
    <source>
        <dbReference type="ARBA" id="ARBA00023251"/>
    </source>
</evidence>
<dbReference type="SUPFAM" id="SSF54593">
    <property type="entry name" value="Glyoxalase/Bleomycin resistance protein/Dihydroxybiphenyl dioxygenase"/>
    <property type="match status" value="1"/>
</dbReference>
<dbReference type="Gene3D" id="3.10.180.10">
    <property type="entry name" value="2,3-Dihydroxybiphenyl 1,2-Dioxygenase, domain 1"/>
    <property type="match status" value="1"/>
</dbReference>
<organism evidence="2 3">
    <name type="scientific">Stieleria maiorica</name>
    <dbReference type="NCBI Taxonomy" id="2795974"/>
    <lineage>
        <taxon>Bacteria</taxon>
        <taxon>Pseudomonadati</taxon>
        <taxon>Planctomycetota</taxon>
        <taxon>Planctomycetia</taxon>
        <taxon>Pirellulales</taxon>
        <taxon>Pirellulaceae</taxon>
        <taxon>Stieleria</taxon>
    </lineage>
</organism>
<keyword evidence="1" id="KW-0046">Antibiotic resistance</keyword>
<proteinExistence type="predicted"/>
<evidence type="ECO:0000313" key="3">
    <source>
        <dbReference type="Proteomes" id="UP000321353"/>
    </source>
</evidence>
<gene>
    <name evidence="2" type="ORF">Mal15_25840</name>
</gene>
<accession>A0A5B9MBH0</accession>
<keyword evidence="3" id="KW-1185">Reference proteome</keyword>
<dbReference type="GO" id="GO:0046677">
    <property type="term" value="P:response to antibiotic"/>
    <property type="evidence" value="ECO:0007669"/>
    <property type="project" value="UniProtKB-KW"/>
</dbReference>
<dbReference type="RefSeq" id="WP_147868054.1">
    <property type="nucleotide sequence ID" value="NZ_CP036264.1"/>
</dbReference>
<dbReference type="Proteomes" id="UP000321353">
    <property type="component" value="Chromosome"/>
</dbReference>
<sequence length="137" mass="15379">MPTEEHTLPIPGFEVRSSCPILRMLDEAEGRAFYVGYLGFEVDWECRFNPGAPVFMQVRLGDAHIHLDGHATEESPKSQVNIPVLGLRNYFDSLIAKGSDYPEPCIEDVRYVGRPTDMNVEDPFGNLLIFCSQTTEG</sequence>
<protein>
    <submittedName>
        <fullName evidence="2">Glyoxalase-like domain protein</fullName>
    </submittedName>
</protein>
<dbReference type="Pfam" id="PF19581">
    <property type="entry name" value="Glyoxalase_7"/>
    <property type="match status" value="1"/>
</dbReference>
<dbReference type="KEGG" id="smam:Mal15_25840"/>
<dbReference type="InterPro" id="IPR029068">
    <property type="entry name" value="Glyas_Bleomycin-R_OHBP_Dase"/>
</dbReference>
<dbReference type="AlphaFoldDB" id="A0A5B9MBH0"/>
<evidence type="ECO:0000313" key="2">
    <source>
        <dbReference type="EMBL" id="QEF98532.1"/>
    </source>
</evidence>